<reference evidence="6 7" key="1">
    <citation type="submission" date="2023-07" db="EMBL/GenBank/DDBJ databases">
        <title>Sequencing the genomes of 1000 actinobacteria strains.</title>
        <authorList>
            <person name="Klenk H.-P."/>
        </authorList>
    </citation>
    <scope>NUCLEOTIDE SEQUENCE [LARGE SCALE GENOMIC DNA]</scope>
    <source>
        <strain evidence="6 7">DSM 44508</strain>
    </source>
</reference>
<dbReference type="PANTHER" id="PTHR42771">
    <property type="entry name" value="IRON(3+)-HYDROXAMATE IMPORT ATP-BINDING PROTEIN FHUC"/>
    <property type="match status" value="1"/>
</dbReference>
<evidence type="ECO:0000313" key="7">
    <source>
        <dbReference type="Proteomes" id="UP001183619"/>
    </source>
</evidence>
<dbReference type="InterPro" id="IPR051535">
    <property type="entry name" value="Siderophore_ABC-ATPase"/>
</dbReference>
<proteinExistence type="predicted"/>
<keyword evidence="4" id="KW-0406">Ion transport</keyword>
<dbReference type="Gene3D" id="3.40.50.300">
    <property type="entry name" value="P-loop containing nucleotide triphosphate hydrolases"/>
    <property type="match status" value="1"/>
</dbReference>
<evidence type="ECO:0000313" key="6">
    <source>
        <dbReference type="EMBL" id="MDR7354990.1"/>
    </source>
</evidence>
<evidence type="ECO:0000256" key="1">
    <source>
        <dbReference type="ARBA" id="ARBA00004202"/>
    </source>
</evidence>
<dbReference type="PANTHER" id="PTHR42771:SF3">
    <property type="entry name" value="PETROBACTIN IMPORT ATP-BINDING PROTEIN YCLP"/>
    <property type="match status" value="1"/>
</dbReference>
<dbReference type="Proteomes" id="UP001183619">
    <property type="component" value="Unassembled WGS sequence"/>
</dbReference>
<comment type="subcellular location">
    <subcellularLocation>
        <location evidence="1">Cell membrane</location>
        <topology evidence="1">Peripheral membrane protein</topology>
    </subcellularLocation>
</comment>
<gene>
    <name evidence="6" type="ORF">J2S37_001528</name>
</gene>
<evidence type="ECO:0000256" key="4">
    <source>
        <dbReference type="ARBA" id="ARBA00023065"/>
    </source>
</evidence>
<evidence type="ECO:0000256" key="2">
    <source>
        <dbReference type="ARBA" id="ARBA00022448"/>
    </source>
</evidence>
<comment type="caution">
    <text evidence="6">The sequence shown here is derived from an EMBL/GenBank/DDBJ whole genome shotgun (WGS) entry which is preliminary data.</text>
</comment>
<keyword evidence="5" id="KW-0472">Membrane</keyword>
<keyword evidence="2" id="KW-0813">Transport</keyword>
<dbReference type="SUPFAM" id="SSF52540">
    <property type="entry name" value="P-loop containing nucleoside triphosphate hydrolases"/>
    <property type="match status" value="1"/>
</dbReference>
<dbReference type="EMBL" id="JAVDYF010000001">
    <property type="protein sequence ID" value="MDR7354990.1"/>
    <property type="molecule type" value="Genomic_DNA"/>
</dbReference>
<accession>A0ABU2B8Q1</accession>
<dbReference type="InterPro" id="IPR027417">
    <property type="entry name" value="P-loop_NTPase"/>
</dbReference>
<evidence type="ECO:0000256" key="3">
    <source>
        <dbReference type="ARBA" id="ARBA00022475"/>
    </source>
</evidence>
<protein>
    <submittedName>
        <fullName evidence="6">ABC-type enterochelin transport system ATPase subunit</fullName>
    </submittedName>
</protein>
<organism evidence="6 7">
    <name type="scientific">Corynebacterium felinum</name>
    <dbReference type="NCBI Taxonomy" id="131318"/>
    <lineage>
        <taxon>Bacteria</taxon>
        <taxon>Bacillati</taxon>
        <taxon>Actinomycetota</taxon>
        <taxon>Actinomycetes</taxon>
        <taxon>Mycobacteriales</taxon>
        <taxon>Corynebacteriaceae</taxon>
        <taxon>Corynebacterium</taxon>
    </lineage>
</organism>
<name>A0ABU2B8Q1_9CORY</name>
<evidence type="ECO:0000256" key="5">
    <source>
        <dbReference type="ARBA" id="ARBA00023136"/>
    </source>
</evidence>
<sequence length="90" mass="10165">MEEFGRTIFVVLHDINFAARYVNDICAVKESQIAYCGTVEEIMDAEKLIALFNTPIMVSENPVSPFPASKTQQPQKYAFDLRVCLFAETV</sequence>
<keyword evidence="3" id="KW-1003">Cell membrane</keyword>
<keyword evidence="7" id="KW-1185">Reference proteome</keyword>